<dbReference type="Proteomes" id="UP001326715">
    <property type="component" value="Chromosome"/>
</dbReference>
<feature type="region of interest" description="Disordered" evidence="1">
    <location>
        <begin position="1346"/>
        <end position="1407"/>
    </location>
</feature>
<evidence type="ECO:0000256" key="1">
    <source>
        <dbReference type="SAM" id="MobiDB-lite"/>
    </source>
</evidence>
<dbReference type="EMBL" id="CP140154">
    <property type="protein sequence ID" value="WQG88975.1"/>
    <property type="molecule type" value="Genomic_DNA"/>
</dbReference>
<dbReference type="NCBIfam" id="TIGR03696">
    <property type="entry name" value="Rhs_assc_core"/>
    <property type="match status" value="1"/>
</dbReference>
<dbReference type="Gene3D" id="2.180.10.10">
    <property type="entry name" value="RHS repeat-associated core"/>
    <property type="match status" value="2"/>
</dbReference>
<feature type="domain" description="DUF6443" evidence="4">
    <location>
        <begin position="58"/>
        <end position="203"/>
    </location>
</feature>
<evidence type="ECO:0000256" key="2">
    <source>
        <dbReference type="SAM" id="SignalP"/>
    </source>
</evidence>
<dbReference type="InterPro" id="IPR050708">
    <property type="entry name" value="T6SS_VgrG/RHS"/>
</dbReference>
<proteinExistence type="predicted"/>
<dbReference type="RefSeq" id="WP_072365663.1">
    <property type="nucleotide sequence ID" value="NZ_CP139972.1"/>
</dbReference>
<evidence type="ECO:0000313" key="7">
    <source>
        <dbReference type="Proteomes" id="UP000183788"/>
    </source>
</evidence>
<dbReference type="EMBL" id="FPIZ01000032">
    <property type="protein sequence ID" value="SFW87391.1"/>
    <property type="molecule type" value="Genomic_DNA"/>
</dbReference>
<feature type="compositionally biased region" description="Basic and acidic residues" evidence="1">
    <location>
        <begin position="1368"/>
        <end position="1407"/>
    </location>
</feature>
<dbReference type="InterPro" id="IPR029097">
    <property type="entry name" value="Ntox8"/>
</dbReference>
<evidence type="ECO:0000259" key="3">
    <source>
        <dbReference type="Pfam" id="PF15545"/>
    </source>
</evidence>
<keyword evidence="8" id="KW-1185">Reference proteome</keyword>
<sequence>MRNINSKIFVSIFALILFAITPAFCQNIPKEIVPVNASAPAIPGAYSNSKINYIRTWEPDMPTSDTAVVKSTLRTPSEVKQSTEYYDGLGRIIQSVTKGISPAGNDAVSMNIYDPFGREVVKYLPYVPKTGNVNDGRFKTDPFNGQNAFYKDTLLNPAAAGESIYFARTIFESSPLNRIQKEYSQGNNWAEEGGNRSVQTSYQFNTISDSVRLFALADDATVPTSTTIYKAGTLFKNIVTDENNRQTISFVDKEGRKILERVQSSFAPGIGHRGWLSTYYIYNLRGQLAFILPPKAVDIIKASFSISTALAAELCFSYRYDLRGRIIEKKIPGAEPVEMAYDKRDRLVFSRNGLLKSRFQCQGYYYDSINRQIQYNVCNDTASVKTIQAVFDTMTVISQSPPLPFIPNNWIIPMSYTYYDKYNFPGASSYTTTDISASRVGSNSYPETMPSSASAMTKGLVVGKRSFVISDTVWLTTTSFYDDKGKVIQVNSDNWARGKDITNTRYDFSGKILSTYQRHTNPKSRSTPSSTLLTIFHYDAAGRPDSLIKTLNDNPLLQKVICLTSYDELGQKKNERFDVNASGQIETLNYSYNLKGWLKSINKNYLNTANSSSNWFGLELSYDNGFDSVKYDGNISGTKWKSGDDNISRAYGYGYDPVNRLISAYFTQQNVGSTTWTNTPVNFSVSGISYDASGNIFSMKQMGMNGPISQTIDSLKYFYSYGTNSYTNKLYYVTDKANNPASLLGDFHEANNTETQDYYYDPNGNICKDKNKNIDTIYYNDYNLPAIINIHNRGVLYYVYDGEGNKVGKVIIDTVSSQPRVVRTTYANGFVYVNNNNTLDTLQYINHEAGRIRPVFKTGLPTQWSFDYFLKDHLGNTRVILATRRDTATYAATMESSVSGLENALFNNIDNTRAPKPSYYPNDPTTNPNANVALLNGGSGGQKIGPSKVLRVMAGDTISVSVKAVYHNVGAATSANTSSIMVASILSAFSGNFVTDGAHSSGGVSSPINNLTSSLYDNLRTKDPDQNISTKPKAFLNVAAFDDNFNFVDENSVVKQVQGLVDSLSSLIVNKVVVKRTGFVYLYLSNESAQDVFFDNLIVVHNRGPLKEVTHYYPFGLTMAGISSHSLEGSLYTENKLKYNGIEFNEDFDLDEYDANFRTLDPQTGRWGQVDPKIDEDMERWSPYASNFDNPIRYNDPLGDVPGGGPTPGFVQFAPLLYEALVGLYEAAVVTGSVAYVANKSDQIKEAVLAGPGPIANSSVSMVPESMRADVMNGAPTATAKPEKAAPAGEFAFKVPGLLIDDKAATVKPENYVFARRGRGGAQAKLKEVGDDPKQGSATRGWIKQERNAMQRDRKARPGIRNPPGTELAHDRGKEAAKGYNYDDSKLKTKELHDLQHRTEKKLRDSN</sequence>
<evidence type="ECO:0000313" key="6">
    <source>
        <dbReference type="EMBL" id="WQG88975.1"/>
    </source>
</evidence>
<name>A0A1K1STK0_9BACT</name>
<feature type="domain" description="Bacterial toxin 8" evidence="3">
    <location>
        <begin position="1334"/>
        <end position="1399"/>
    </location>
</feature>
<reference evidence="5 7" key="1">
    <citation type="submission" date="2016-11" db="EMBL/GenBank/DDBJ databases">
        <authorList>
            <person name="Jaros S."/>
            <person name="Januszkiewicz K."/>
            <person name="Wedrychowicz H."/>
        </authorList>
    </citation>
    <scope>NUCLEOTIDE SEQUENCE [LARGE SCALE GENOMIC DNA]</scope>
    <source>
        <strain evidence="5 7">DSM 784</strain>
    </source>
</reference>
<protein>
    <submittedName>
        <fullName evidence="6">DUF6443 domain-containing protein</fullName>
    </submittedName>
    <submittedName>
        <fullName evidence="5">YD repeat-containing protein</fullName>
    </submittedName>
</protein>
<accession>A0A1K1STK0</accession>
<feature type="chain" id="PRO_5012566325" evidence="2">
    <location>
        <begin position="26"/>
        <end position="1407"/>
    </location>
</feature>
<evidence type="ECO:0000313" key="8">
    <source>
        <dbReference type="Proteomes" id="UP001326715"/>
    </source>
</evidence>
<organism evidence="5 7">
    <name type="scientific">Chitinophaga sancti</name>
    <dbReference type="NCBI Taxonomy" id="1004"/>
    <lineage>
        <taxon>Bacteria</taxon>
        <taxon>Pseudomonadati</taxon>
        <taxon>Bacteroidota</taxon>
        <taxon>Chitinophagia</taxon>
        <taxon>Chitinophagales</taxon>
        <taxon>Chitinophagaceae</taxon>
        <taxon>Chitinophaga</taxon>
    </lineage>
</organism>
<reference evidence="6 8" key="2">
    <citation type="submission" date="2023-11" db="EMBL/GenBank/DDBJ databases">
        <title>MicrobeMod: A computational toolkit for identifying prokaryotic methylation and restriction-modification with nanopore sequencing.</title>
        <authorList>
            <person name="Crits-Christoph A."/>
            <person name="Kang S.C."/>
            <person name="Lee H."/>
            <person name="Ostrov N."/>
        </authorList>
    </citation>
    <scope>NUCLEOTIDE SEQUENCE [LARGE SCALE GENOMIC DNA]</scope>
    <source>
        <strain evidence="6 8">ATCC 23090</strain>
    </source>
</reference>
<dbReference type="InterPro" id="IPR022385">
    <property type="entry name" value="Rhs_assc_core"/>
</dbReference>
<dbReference type="STRING" id="1004.SAMN05661012_06071"/>
<gene>
    <name evidence="5" type="ORF">SAMN05661012_06071</name>
    <name evidence="6" type="ORF">SR876_29020</name>
</gene>
<dbReference type="OrthoDB" id="1191296at2"/>
<feature type="signal peptide" evidence="2">
    <location>
        <begin position="1"/>
        <end position="25"/>
    </location>
</feature>
<keyword evidence="2" id="KW-0732">Signal</keyword>
<dbReference type="PANTHER" id="PTHR32305">
    <property type="match status" value="1"/>
</dbReference>
<dbReference type="Pfam" id="PF20041">
    <property type="entry name" value="DUF6443"/>
    <property type="match status" value="1"/>
</dbReference>
<dbReference type="Pfam" id="PF15545">
    <property type="entry name" value="Ntox8"/>
    <property type="match status" value="1"/>
</dbReference>
<dbReference type="InterPro" id="IPR045619">
    <property type="entry name" value="DUF6443"/>
</dbReference>
<evidence type="ECO:0000259" key="4">
    <source>
        <dbReference type="Pfam" id="PF20041"/>
    </source>
</evidence>
<dbReference type="PANTHER" id="PTHR32305:SF15">
    <property type="entry name" value="PROTEIN RHSA-RELATED"/>
    <property type="match status" value="1"/>
</dbReference>
<dbReference type="Proteomes" id="UP000183788">
    <property type="component" value="Unassembled WGS sequence"/>
</dbReference>
<evidence type="ECO:0000313" key="5">
    <source>
        <dbReference type="EMBL" id="SFW87391.1"/>
    </source>
</evidence>